<gene>
    <name evidence="2" type="ORF">EDC22_11717</name>
</gene>
<reference evidence="2 3" key="1">
    <citation type="submission" date="2019-03" db="EMBL/GenBank/DDBJ databases">
        <title>Genomic Encyclopedia of Type Strains, Phase IV (KMG-IV): sequencing the most valuable type-strain genomes for metagenomic binning, comparative biology and taxonomic classification.</title>
        <authorList>
            <person name="Goeker M."/>
        </authorList>
    </citation>
    <scope>NUCLEOTIDE SEQUENCE [LARGE SCALE GENOMIC DNA]</scope>
    <source>
        <strain evidence="2 3">DSM 19345</strain>
    </source>
</reference>
<feature type="region of interest" description="Disordered" evidence="1">
    <location>
        <begin position="338"/>
        <end position="358"/>
    </location>
</feature>
<evidence type="ECO:0000256" key="1">
    <source>
        <dbReference type="SAM" id="MobiDB-lite"/>
    </source>
</evidence>
<dbReference type="Pfam" id="PF09617">
    <property type="entry name" value="Cas_GSU0053"/>
    <property type="match status" value="1"/>
</dbReference>
<dbReference type="AlphaFoldDB" id="A0A4R3LTB4"/>
<accession>A0A4R3LTB4</accession>
<feature type="region of interest" description="Disordered" evidence="1">
    <location>
        <begin position="202"/>
        <end position="221"/>
    </location>
</feature>
<dbReference type="Proteomes" id="UP000295678">
    <property type="component" value="Unassembled WGS sequence"/>
</dbReference>
<organism evidence="2 3">
    <name type="scientific">Tepidamorphus gemmatus</name>
    <dbReference type="NCBI Taxonomy" id="747076"/>
    <lineage>
        <taxon>Bacteria</taxon>
        <taxon>Pseudomonadati</taxon>
        <taxon>Pseudomonadota</taxon>
        <taxon>Alphaproteobacteria</taxon>
        <taxon>Hyphomicrobiales</taxon>
        <taxon>Tepidamorphaceae</taxon>
        <taxon>Tepidamorphus</taxon>
    </lineage>
</organism>
<dbReference type="EMBL" id="SMAK01000017">
    <property type="protein sequence ID" value="TCT03824.1"/>
    <property type="molecule type" value="Genomic_DNA"/>
</dbReference>
<proteinExistence type="predicted"/>
<comment type="caution">
    <text evidence="2">The sequence shown here is derived from an EMBL/GenBank/DDBJ whole genome shotgun (WGS) entry which is preliminary data.</text>
</comment>
<dbReference type="InterPro" id="IPR013403">
    <property type="entry name" value="CRISPR-assoc_prot_Csb1/Cas7u"/>
</dbReference>
<name>A0A4R3LTB4_9HYPH</name>
<evidence type="ECO:0000313" key="3">
    <source>
        <dbReference type="Proteomes" id="UP000295678"/>
    </source>
</evidence>
<keyword evidence="3" id="KW-1185">Reference proteome</keyword>
<dbReference type="NCBIfam" id="TIGR02570">
    <property type="entry name" value="cas7_GSU0053"/>
    <property type="match status" value="1"/>
</dbReference>
<dbReference type="RefSeq" id="WP_165926962.1">
    <property type="nucleotide sequence ID" value="NZ_SMAK01000017.1"/>
</dbReference>
<sequence length="358" mass="38814">MTELDESLNGWAEGKAAALVLEQPLRPVVGTLVFPPTFAPAKKGDPSDYIIDEVDGQRVATLDTPGAEANRLEPLFLKPPLAELVPQITIRAGNTQRNLLELGHRAADALVRSVPDKAKIVQEAFEQVLVGDYGALAAFAPTSLVFGAWDSRGTGAKLPRLLEARIDAYGIEKRHRAAQYFSAIDYVETGLLEQSKDKKQLEQRSQAGFRDSPSGRQPGGVELVDGGRIVRTLTVHLAGIQRLGCGTDSERGSQLRQYILGLALAAATAPMSLFLRQGCSLVPPKDKPRAKWRVVGFDGWEEEIDLPHDAVLAYARAARDRLFPEGFKAQTWTATKEGAQAEVKKRAKGDDEAAAASQ</sequence>
<evidence type="ECO:0000313" key="2">
    <source>
        <dbReference type="EMBL" id="TCT03824.1"/>
    </source>
</evidence>
<feature type="compositionally biased region" description="Basic and acidic residues" evidence="1">
    <location>
        <begin position="342"/>
        <end position="351"/>
    </location>
</feature>
<protein>
    <submittedName>
        <fullName evidence="2">CRISPR-associated Csx4 family protein</fullName>
    </submittedName>
</protein>